<accession>A0A6M1SFT1</accession>
<dbReference type="Pfam" id="PF01321">
    <property type="entry name" value="Creatinase_N"/>
    <property type="match status" value="1"/>
</dbReference>
<dbReference type="AlphaFoldDB" id="A0A6M1SFT1"/>
<dbReference type="InterPro" id="IPR050659">
    <property type="entry name" value="Peptidase_M24B"/>
</dbReference>
<dbReference type="Gene3D" id="3.40.350.10">
    <property type="entry name" value="Creatinase/prolidase N-terminal domain"/>
    <property type="match status" value="1"/>
</dbReference>
<dbReference type="InterPro" id="IPR036005">
    <property type="entry name" value="Creatinase/aminopeptidase-like"/>
</dbReference>
<sequence>MSDLDRVRAQRLMGAAGIDALVFFQPEAFRYAIGAYAGVATMWGRAGSAIAVVPSDTAASLAAVISDHASAGVASLRQSVDIRTHRIWIDGVALTGQETIADIDAAYRRMENTGPRPETFDQEACFRLLADILVERGLDKAVLGADFSFLPAADFERLKKALPHVTWKDASDILLRLRAIKNPQEIERLRRAARAAEAGLRSLASGVKPDASLRELSAAWLQGAREEAAAGGFGLSGHWDYISVGPDLTDGSATVKPGSLIKADVGTLVEGYSSDGARTFVLGQPASLATELHAILHEAFLVGLEQIRPGRRFGDVHAAMLARFRKNGLNEYYRGHFGHSVGGNAGIEEWPFFSNGNGEVIEQNMVVALETPFYAQGFGALMIEDQFLVTETGTECMNSLPRDIIRID</sequence>
<dbReference type="SUPFAM" id="SSF55920">
    <property type="entry name" value="Creatinase/aminopeptidase"/>
    <property type="match status" value="1"/>
</dbReference>
<dbReference type="EMBL" id="JAAKZH010000006">
    <property type="protein sequence ID" value="NGO65606.1"/>
    <property type="molecule type" value="Genomic_DNA"/>
</dbReference>
<name>A0A6M1SFT1_9HYPH</name>
<dbReference type="GO" id="GO:0004177">
    <property type="term" value="F:aminopeptidase activity"/>
    <property type="evidence" value="ECO:0007669"/>
    <property type="project" value="UniProtKB-KW"/>
</dbReference>
<keyword evidence="4" id="KW-1185">Reference proteome</keyword>
<dbReference type="Proteomes" id="UP000477849">
    <property type="component" value="Unassembled WGS sequence"/>
</dbReference>
<dbReference type="InterPro" id="IPR000994">
    <property type="entry name" value="Pept_M24"/>
</dbReference>
<evidence type="ECO:0000259" key="1">
    <source>
        <dbReference type="Pfam" id="PF00557"/>
    </source>
</evidence>
<dbReference type="Pfam" id="PF00557">
    <property type="entry name" value="Peptidase_M24"/>
    <property type="match status" value="1"/>
</dbReference>
<keyword evidence="3" id="KW-0645">Protease</keyword>
<feature type="domain" description="Creatinase N-terminal" evidence="2">
    <location>
        <begin position="8"/>
        <end position="180"/>
    </location>
</feature>
<evidence type="ECO:0000313" key="4">
    <source>
        <dbReference type="Proteomes" id="UP000477849"/>
    </source>
</evidence>
<dbReference type="PANTHER" id="PTHR46112">
    <property type="entry name" value="AMINOPEPTIDASE"/>
    <property type="match status" value="1"/>
</dbReference>
<dbReference type="InterPro" id="IPR029149">
    <property type="entry name" value="Creatin/AminoP/Spt16_N"/>
</dbReference>
<keyword evidence="3" id="KW-0031">Aminopeptidase</keyword>
<dbReference type="RefSeq" id="WP_163898629.1">
    <property type="nucleotide sequence ID" value="NZ_CP048426.1"/>
</dbReference>
<keyword evidence="3" id="KW-0378">Hydrolase</keyword>
<gene>
    <name evidence="3" type="ORF">G6N76_18200</name>
</gene>
<feature type="domain" description="Peptidase M24" evidence="1">
    <location>
        <begin position="187"/>
        <end position="391"/>
    </location>
</feature>
<evidence type="ECO:0000313" key="3">
    <source>
        <dbReference type="EMBL" id="NGO65606.1"/>
    </source>
</evidence>
<organism evidence="3 4">
    <name type="scientific">Rhizobium daejeonense</name>
    <dbReference type="NCBI Taxonomy" id="240521"/>
    <lineage>
        <taxon>Bacteria</taxon>
        <taxon>Pseudomonadati</taxon>
        <taxon>Pseudomonadota</taxon>
        <taxon>Alphaproteobacteria</taxon>
        <taxon>Hyphomicrobiales</taxon>
        <taxon>Rhizobiaceae</taxon>
        <taxon>Rhizobium/Agrobacterium group</taxon>
        <taxon>Rhizobium</taxon>
    </lineage>
</organism>
<protein>
    <submittedName>
        <fullName evidence="3">Aminopeptidase P family protein</fullName>
    </submittedName>
</protein>
<dbReference type="InterPro" id="IPR000587">
    <property type="entry name" value="Creatinase_N"/>
</dbReference>
<proteinExistence type="predicted"/>
<dbReference type="PANTHER" id="PTHR46112:SF2">
    <property type="entry name" value="XAA-PRO AMINOPEPTIDASE P-RELATED"/>
    <property type="match status" value="1"/>
</dbReference>
<dbReference type="CDD" id="cd01066">
    <property type="entry name" value="APP_MetAP"/>
    <property type="match status" value="1"/>
</dbReference>
<dbReference type="Gene3D" id="3.90.230.10">
    <property type="entry name" value="Creatinase/methionine aminopeptidase superfamily"/>
    <property type="match status" value="1"/>
</dbReference>
<comment type="caution">
    <text evidence="3">The sequence shown here is derived from an EMBL/GenBank/DDBJ whole genome shotgun (WGS) entry which is preliminary data.</text>
</comment>
<reference evidence="3 4" key="1">
    <citation type="submission" date="2020-02" db="EMBL/GenBank/DDBJ databases">
        <title>Genome sequence of the type strain CCBAU10050 of Rhizobium daejeonense.</title>
        <authorList>
            <person name="Gao J."/>
            <person name="Sun J."/>
        </authorList>
    </citation>
    <scope>NUCLEOTIDE SEQUENCE [LARGE SCALE GENOMIC DNA]</scope>
    <source>
        <strain evidence="3 4">CCBAU10050</strain>
    </source>
</reference>
<evidence type="ECO:0000259" key="2">
    <source>
        <dbReference type="Pfam" id="PF01321"/>
    </source>
</evidence>
<dbReference type="SUPFAM" id="SSF53092">
    <property type="entry name" value="Creatinase/prolidase N-terminal domain"/>
    <property type="match status" value="1"/>
</dbReference>